<dbReference type="EMBL" id="VICB01000013">
    <property type="protein sequence ID" value="TQD42751.1"/>
    <property type="molecule type" value="Genomic_DNA"/>
</dbReference>
<dbReference type="SUPFAM" id="SSF52954">
    <property type="entry name" value="Class II aaRS ABD-related"/>
    <property type="match status" value="1"/>
</dbReference>
<keyword evidence="7 14" id="KW-0547">Nucleotide-binding</keyword>
<dbReference type="PANTHER" id="PTHR11451">
    <property type="entry name" value="THREONINE-TRNA LIGASE"/>
    <property type="match status" value="1"/>
</dbReference>
<dbReference type="HAMAP" id="MF_00184">
    <property type="entry name" value="Thr_tRNA_synth"/>
    <property type="match status" value="1"/>
</dbReference>
<dbReference type="GO" id="GO:0000049">
    <property type="term" value="F:tRNA binding"/>
    <property type="evidence" value="ECO:0007669"/>
    <property type="project" value="UniProtKB-KW"/>
</dbReference>
<dbReference type="FunFam" id="3.30.930.10:FF:000019">
    <property type="entry name" value="Threonine--tRNA ligase"/>
    <property type="match status" value="1"/>
</dbReference>
<evidence type="ECO:0000256" key="9">
    <source>
        <dbReference type="ARBA" id="ARBA00022840"/>
    </source>
</evidence>
<name>A0A508A1Q5_9ACTO</name>
<dbReference type="Pfam" id="PF07973">
    <property type="entry name" value="tRNA_SAD"/>
    <property type="match status" value="1"/>
</dbReference>
<dbReference type="Gene3D" id="3.40.50.800">
    <property type="entry name" value="Anticodon-binding domain"/>
    <property type="match status" value="1"/>
</dbReference>
<dbReference type="InterPro" id="IPR004154">
    <property type="entry name" value="Anticodon-bd"/>
</dbReference>
<dbReference type="GO" id="GO:0005524">
    <property type="term" value="F:ATP binding"/>
    <property type="evidence" value="ECO:0007669"/>
    <property type="project" value="UniProtKB-UniRule"/>
</dbReference>
<dbReference type="InterPro" id="IPR006195">
    <property type="entry name" value="aa-tRNA-synth_II"/>
</dbReference>
<evidence type="ECO:0000256" key="11">
    <source>
        <dbReference type="ARBA" id="ARBA00022917"/>
    </source>
</evidence>
<dbReference type="AlphaFoldDB" id="A0A508A1Q5"/>
<dbReference type="InterPro" id="IPR002320">
    <property type="entry name" value="Thr-tRNA-ligase_IIa"/>
</dbReference>
<dbReference type="PROSITE" id="PS51880">
    <property type="entry name" value="TGS"/>
    <property type="match status" value="1"/>
</dbReference>
<comment type="subunit">
    <text evidence="14">Homodimer.</text>
</comment>
<keyword evidence="10 14" id="KW-0694">RNA-binding</keyword>
<evidence type="ECO:0000256" key="2">
    <source>
        <dbReference type="ARBA" id="ARBA00008226"/>
    </source>
</evidence>
<dbReference type="InterPro" id="IPR018163">
    <property type="entry name" value="Thr/Ala-tRNA-synth_IIc_edit"/>
</dbReference>
<feature type="binding site" evidence="14">
    <location>
        <position position="364"/>
    </location>
    <ligand>
        <name>Zn(2+)</name>
        <dbReference type="ChEBI" id="CHEBI:29105"/>
        <note>catalytic</note>
    </ligand>
</feature>
<comment type="catalytic activity">
    <reaction evidence="13 14">
        <text>tRNA(Thr) + L-threonine + ATP = L-threonyl-tRNA(Thr) + AMP + diphosphate + H(+)</text>
        <dbReference type="Rhea" id="RHEA:24624"/>
        <dbReference type="Rhea" id="RHEA-COMP:9670"/>
        <dbReference type="Rhea" id="RHEA-COMP:9704"/>
        <dbReference type="ChEBI" id="CHEBI:15378"/>
        <dbReference type="ChEBI" id="CHEBI:30616"/>
        <dbReference type="ChEBI" id="CHEBI:33019"/>
        <dbReference type="ChEBI" id="CHEBI:57926"/>
        <dbReference type="ChEBI" id="CHEBI:78442"/>
        <dbReference type="ChEBI" id="CHEBI:78534"/>
        <dbReference type="ChEBI" id="CHEBI:456215"/>
        <dbReference type="EC" id="6.1.1.3"/>
    </reaction>
</comment>
<feature type="domain" description="TGS" evidence="16">
    <location>
        <begin position="3"/>
        <end position="63"/>
    </location>
</feature>
<comment type="cofactor">
    <cofactor evidence="14">
        <name>Zn(2+)</name>
        <dbReference type="ChEBI" id="CHEBI:29105"/>
    </cofactor>
    <text evidence="14">Binds 1 zinc ion per subunit.</text>
</comment>
<dbReference type="InterPro" id="IPR047246">
    <property type="entry name" value="ThrRS_anticodon"/>
</dbReference>
<keyword evidence="9 14" id="KW-0067">ATP-binding</keyword>
<dbReference type="Gene3D" id="3.30.930.10">
    <property type="entry name" value="Bira Bifunctional Protein, Domain 2"/>
    <property type="match status" value="1"/>
</dbReference>
<dbReference type="InterPro" id="IPR036621">
    <property type="entry name" value="Anticodon-bd_dom_sf"/>
</dbReference>
<evidence type="ECO:0000256" key="13">
    <source>
        <dbReference type="ARBA" id="ARBA00049515"/>
    </source>
</evidence>
<dbReference type="EC" id="6.1.1.3" evidence="14"/>
<dbReference type="PANTHER" id="PTHR11451:SF44">
    <property type="entry name" value="THREONINE--TRNA LIGASE, CHLOROPLASTIC_MITOCHONDRIAL 2"/>
    <property type="match status" value="1"/>
</dbReference>
<dbReference type="Pfam" id="PF03129">
    <property type="entry name" value="HGTP_anticodon"/>
    <property type="match status" value="1"/>
</dbReference>
<proteinExistence type="inferred from homology"/>
<feature type="domain" description="Aminoacyl-transfer RNA synthetases class-II family profile" evidence="15">
    <location>
        <begin position="259"/>
        <end position="570"/>
    </location>
</feature>
<dbReference type="InterPro" id="IPR045864">
    <property type="entry name" value="aa-tRNA-synth_II/BPL/LPL"/>
</dbReference>
<dbReference type="InterPro" id="IPR033728">
    <property type="entry name" value="ThrRS_core"/>
</dbReference>
<keyword evidence="8 14" id="KW-0862">Zinc</keyword>
<dbReference type="InterPro" id="IPR002314">
    <property type="entry name" value="aa-tRNA-synt_IIb"/>
</dbReference>
<keyword evidence="3 14" id="KW-0963">Cytoplasm</keyword>
<dbReference type="FunFam" id="3.40.50.800:FF:000001">
    <property type="entry name" value="Threonine--tRNA ligase"/>
    <property type="match status" value="1"/>
</dbReference>
<evidence type="ECO:0000313" key="18">
    <source>
        <dbReference type="Proteomes" id="UP000319010"/>
    </source>
</evidence>
<dbReference type="Pfam" id="PF00587">
    <property type="entry name" value="tRNA-synt_2b"/>
    <property type="match status" value="1"/>
</dbReference>
<dbReference type="GO" id="GO:0046872">
    <property type="term" value="F:metal ion binding"/>
    <property type="evidence" value="ECO:0007669"/>
    <property type="project" value="UniProtKB-KW"/>
</dbReference>
<gene>
    <name evidence="14" type="primary">thrS</name>
    <name evidence="17" type="ORF">FK256_08975</name>
</gene>
<evidence type="ECO:0000259" key="15">
    <source>
        <dbReference type="PROSITE" id="PS50862"/>
    </source>
</evidence>
<keyword evidence="6 14" id="KW-0479">Metal-binding</keyword>
<evidence type="ECO:0000256" key="5">
    <source>
        <dbReference type="ARBA" id="ARBA00022598"/>
    </source>
</evidence>
<evidence type="ECO:0000256" key="12">
    <source>
        <dbReference type="ARBA" id="ARBA00023146"/>
    </source>
</evidence>
<organism evidence="17 18">
    <name type="scientific">Actinomyces johnsonii</name>
    <dbReference type="NCBI Taxonomy" id="544581"/>
    <lineage>
        <taxon>Bacteria</taxon>
        <taxon>Bacillati</taxon>
        <taxon>Actinomycetota</taxon>
        <taxon>Actinomycetes</taxon>
        <taxon>Actinomycetales</taxon>
        <taxon>Actinomycetaceae</taxon>
        <taxon>Actinomyces</taxon>
    </lineage>
</organism>
<keyword evidence="11 14" id="KW-0648">Protein biosynthesis</keyword>
<dbReference type="GO" id="GO:0004829">
    <property type="term" value="F:threonine-tRNA ligase activity"/>
    <property type="evidence" value="ECO:0007669"/>
    <property type="project" value="UniProtKB-UniRule"/>
</dbReference>
<dbReference type="NCBIfam" id="TIGR00418">
    <property type="entry name" value="thrS"/>
    <property type="match status" value="1"/>
</dbReference>
<keyword evidence="5 14" id="KW-0436">Ligase</keyword>
<dbReference type="Gene3D" id="3.30.980.10">
    <property type="entry name" value="Threonyl-trna Synthetase, Chain A, domain 2"/>
    <property type="match status" value="1"/>
</dbReference>
<evidence type="ECO:0000256" key="8">
    <source>
        <dbReference type="ARBA" id="ARBA00022833"/>
    </source>
</evidence>
<dbReference type="CDD" id="cd00771">
    <property type="entry name" value="ThrRS_core"/>
    <property type="match status" value="1"/>
</dbReference>
<dbReference type="GO" id="GO:0005737">
    <property type="term" value="C:cytoplasm"/>
    <property type="evidence" value="ECO:0007669"/>
    <property type="project" value="UniProtKB-SubCell"/>
</dbReference>
<evidence type="ECO:0000256" key="7">
    <source>
        <dbReference type="ARBA" id="ARBA00022741"/>
    </source>
</evidence>
<dbReference type="InterPro" id="IPR004095">
    <property type="entry name" value="TGS"/>
</dbReference>
<comment type="caution">
    <text evidence="17">The sequence shown here is derived from an EMBL/GenBank/DDBJ whole genome shotgun (WGS) entry which is preliminary data.</text>
</comment>
<reference evidence="17 18" key="1">
    <citation type="submission" date="2019-06" db="EMBL/GenBank/DDBJ databases">
        <title>Draft genome sequence of Actinomyces johnsonii CCUG 34287T.</title>
        <authorList>
            <person name="Salva-Serra F."/>
            <person name="Cardew S."/>
            <person name="Moore E."/>
        </authorList>
    </citation>
    <scope>NUCLEOTIDE SEQUENCE [LARGE SCALE GENOMIC DNA]</scope>
    <source>
        <strain evidence="17 18">CCUG 34287</strain>
    </source>
</reference>
<keyword evidence="12 14" id="KW-0030">Aminoacyl-tRNA synthetase</keyword>
<evidence type="ECO:0000256" key="14">
    <source>
        <dbReference type="HAMAP-Rule" id="MF_00184"/>
    </source>
</evidence>
<keyword evidence="4 14" id="KW-0820">tRNA-binding</keyword>
<dbReference type="CDD" id="cd00860">
    <property type="entry name" value="ThrRS_anticodon"/>
    <property type="match status" value="1"/>
</dbReference>
<evidence type="ECO:0000256" key="10">
    <source>
        <dbReference type="ARBA" id="ARBA00022884"/>
    </source>
</evidence>
<sequence length="684" mass="75808">MSDKPTIDITLDGAPRTIEAGTTGTLLLQDAIKSDGVVAMRVNGEPWDLDRQLLAGAVVEPIALSSEDGLNILRHSATHVMAQAVQEMFPQVNLGIGPFITDGFYYDFGAIDAVTPEMLREIEKRMKRIVKEGQRFVRRDITEAEGREELADQPYKLELITTKGAGAEGASVEVGAGGLTMYDNVRRDGSVAWTDLCRGPHLPSTRLIGQGFALTKSSSAYWKGDQSGDSLQRIYGTAWASKDDLKAYQTRLTEAARRDHRKLGAELDLYSFPEEIGPGLVVFHPKGAMLRHQIEQYVVDRHMDYGFDFVHTPEISKGGLFHTSGHLPYYADTMFPPMLADEERDGQGNITKAGQEYYLKAMNCPMHNLIFRSRGRSYRELPLRFFEMGHDYRYEKSGVVHGLTRMRGFTQDDSHTYCTPEQAGEEIRAQIDFFLSILKAFGLTDFYLELSTRDEDGAKKDKFIGSDADWAAATQALQDACDASGLEVVPDPGGAAFYGPKVSVQVKDAIGRTWQMSTIQYDFNQPERFDLEYTAADGTHQRPIMIHSAKLGSVERFIGVLTEHYAGAFPAWLSPVQVRLIPVAEAFDAYVDDVAAQLRARGVRVEVDHSDDRFGKKIRNASKDKIPFTLIAGGEDAEAGAVSFRFRDGEQTNGVPVKEAVAHIVGVIDARINDSAGEKLHSDR</sequence>
<evidence type="ECO:0000256" key="6">
    <source>
        <dbReference type="ARBA" id="ARBA00022723"/>
    </source>
</evidence>
<dbReference type="Proteomes" id="UP000319010">
    <property type="component" value="Unassembled WGS sequence"/>
</dbReference>
<feature type="binding site" evidence="14">
    <location>
        <position position="547"/>
    </location>
    <ligand>
        <name>Zn(2+)</name>
        <dbReference type="ChEBI" id="CHEBI:29105"/>
        <note>catalytic</note>
    </ligand>
</feature>
<protein>
    <recommendedName>
        <fullName evidence="14">Threonine--tRNA ligase</fullName>
        <ecNumber evidence="14">6.1.1.3</ecNumber>
    </recommendedName>
    <alternativeName>
        <fullName evidence="14">Threonyl-tRNA synthetase</fullName>
        <shortName evidence="14">ThrRS</shortName>
    </alternativeName>
</protein>
<dbReference type="PROSITE" id="PS50862">
    <property type="entry name" value="AA_TRNA_LIGASE_II"/>
    <property type="match status" value="1"/>
</dbReference>
<accession>A0A508A1Q5</accession>
<evidence type="ECO:0000256" key="4">
    <source>
        <dbReference type="ARBA" id="ARBA00022555"/>
    </source>
</evidence>
<evidence type="ECO:0000313" key="17">
    <source>
        <dbReference type="EMBL" id="TQD42751.1"/>
    </source>
</evidence>
<dbReference type="CDD" id="cd01667">
    <property type="entry name" value="TGS_ThrRS"/>
    <property type="match status" value="1"/>
</dbReference>
<dbReference type="SUPFAM" id="SSF55681">
    <property type="entry name" value="Class II aaRS and biotin synthetases"/>
    <property type="match status" value="1"/>
</dbReference>
<comment type="caution">
    <text evidence="14">Lacks conserved residue(s) required for the propagation of feature annotation.</text>
</comment>
<evidence type="ECO:0000259" key="16">
    <source>
        <dbReference type="PROSITE" id="PS51880"/>
    </source>
</evidence>
<dbReference type="InterPro" id="IPR012947">
    <property type="entry name" value="tRNA_SAD"/>
</dbReference>
<dbReference type="SMART" id="SM00863">
    <property type="entry name" value="tRNA_SAD"/>
    <property type="match status" value="1"/>
</dbReference>
<dbReference type="GO" id="GO:0006435">
    <property type="term" value="P:threonyl-tRNA aminoacylation"/>
    <property type="evidence" value="ECO:0007669"/>
    <property type="project" value="UniProtKB-UniRule"/>
</dbReference>
<evidence type="ECO:0000256" key="3">
    <source>
        <dbReference type="ARBA" id="ARBA00022490"/>
    </source>
</evidence>
<dbReference type="SUPFAM" id="SSF55186">
    <property type="entry name" value="ThrRS/AlaRS common domain"/>
    <property type="match status" value="1"/>
</dbReference>
<dbReference type="RefSeq" id="WP_141424518.1">
    <property type="nucleotide sequence ID" value="NZ_JASPFB010000005.1"/>
</dbReference>
<feature type="binding site" evidence="14">
    <location>
        <position position="415"/>
    </location>
    <ligand>
        <name>Zn(2+)</name>
        <dbReference type="ChEBI" id="CHEBI:29105"/>
        <note>catalytic</note>
    </ligand>
</feature>
<dbReference type="Gene3D" id="3.30.54.20">
    <property type="match status" value="1"/>
</dbReference>
<comment type="subcellular location">
    <subcellularLocation>
        <location evidence="1 14">Cytoplasm</location>
    </subcellularLocation>
</comment>
<comment type="similarity">
    <text evidence="2 14">Belongs to the class-II aminoacyl-tRNA synthetase family.</text>
</comment>
<evidence type="ECO:0000256" key="1">
    <source>
        <dbReference type="ARBA" id="ARBA00004496"/>
    </source>
</evidence>
<dbReference type="PRINTS" id="PR01047">
    <property type="entry name" value="TRNASYNTHTHR"/>
</dbReference>